<name>A0A1Y1ZRS1_9PLEO</name>
<accession>A0A1Y1ZRS1</accession>
<evidence type="ECO:0000313" key="1">
    <source>
        <dbReference type="EMBL" id="ORY12962.1"/>
    </source>
</evidence>
<comment type="caution">
    <text evidence="1">The sequence shown here is derived from an EMBL/GenBank/DDBJ whole genome shotgun (WGS) entry which is preliminary data.</text>
</comment>
<proteinExistence type="predicted"/>
<evidence type="ECO:0000313" key="2">
    <source>
        <dbReference type="Proteomes" id="UP000193144"/>
    </source>
</evidence>
<dbReference type="EMBL" id="MCFA01000046">
    <property type="protein sequence ID" value="ORY12962.1"/>
    <property type="molecule type" value="Genomic_DNA"/>
</dbReference>
<organism evidence="1 2">
    <name type="scientific">Clohesyomyces aquaticus</name>
    <dbReference type="NCBI Taxonomy" id="1231657"/>
    <lineage>
        <taxon>Eukaryota</taxon>
        <taxon>Fungi</taxon>
        <taxon>Dikarya</taxon>
        <taxon>Ascomycota</taxon>
        <taxon>Pezizomycotina</taxon>
        <taxon>Dothideomycetes</taxon>
        <taxon>Pleosporomycetidae</taxon>
        <taxon>Pleosporales</taxon>
        <taxon>Lindgomycetaceae</taxon>
        <taxon>Clohesyomyces</taxon>
    </lineage>
</organism>
<protein>
    <submittedName>
        <fullName evidence="1">Uncharacterized protein</fullName>
    </submittedName>
</protein>
<sequence length="218" mass="24560">MAANPPPILKCPDEILLRIGSHLRRDTSGRVSEPIESGNVPGYMNDVDYYLAAVKLDVRPTSSDFRTATLPVFKSLNALHIYGESCSLEWRLPSFRPDHRDLVEAEIAHAFRQSLTEKDFVHLVGHLGVLGPTLEILELPSGYWALPSDYHWKRIRMFASADDPFEWDPDPEGFPNFKAFEKLKHLIVPCNALGGYTTIAFPIQTQPSTLEKIIIYGV</sequence>
<gene>
    <name evidence="1" type="ORF">BCR34DRAFT_600257</name>
</gene>
<dbReference type="OrthoDB" id="3719074at2759"/>
<dbReference type="AlphaFoldDB" id="A0A1Y1ZRS1"/>
<keyword evidence="2" id="KW-1185">Reference proteome</keyword>
<dbReference type="Proteomes" id="UP000193144">
    <property type="component" value="Unassembled WGS sequence"/>
</dbReference>
<reference evidence="1 2" key="1">
    <citation type="submission" date="2016-07" db="EMBL/GenBank/DDBJ databases">
        <title>Pervasive Adenine N6-methylation of Active Genes in Fungi.</title>
        <authorList>
            <consortium name="DOE Joint Genome Institute"/>
            <person name="Mondo S.J."/>
            <person name="Dannebaum R.O."/>
            <person name="Kuo R.C."/>
            <person name="Labutti K."/>
            <person name="Haridas S."/>
            <person name="Kuo A."/>
            <person name="Salamov A."/>
            <person name="Ahrendt S.R."/>
            <person name="Lipzen A."/>
            <person name="Sullivan W."/>
            <person name="Andreopoulos W.B."/>
            <person name="Clum A."/>
            <person name="Lindquist E."/>
            <person name="Daum C."/>
            <person name="Ramamoorthy G.K."/>
            <person name="Gryganskyi A."/>
            <person name="Culley D."/>
            <person name="Magnuson J.K."/>
            <person name="James T.Y."/>
            <person name="O'Malley M.A."/>
            <person name="Stajich J.E."/>
            <person name="Spatafora J.W."/>
            <person name="Visel A."/>
            <person name="Grigoriev I.V."/>
        </authorList>
    </citation>
    <scope>NUCLEOTIDE SEQUENCE [LARGE SCALE GENOMIC DNA]</scope>
    <source>
        <strain evidence="1 2">CBS 115471</strain>
    </source>
</reference>